<dbReference type="VEuPathDB" id="VectorBase:LOC119178063"/>
<evidence type="ECO:0000313" key="3">
    <source>
        <dbReference type="Proteomes" id="UP000821866"/>
    </source>
</evidence>
<evidence type="ECO:0000256" key="1">
    <source>
        <dbReference type="SAM" id="MobiDB-lite"/>
    </source>
</evidence>
<evidence type="ECO:0000313" key="2">
    <source>
        <dbReference type="EMBL" id="KAH8022579.1"/>
    </source>
</evidence>
<organism evidence="2 3">
    <name type="scientific">Rhipicephalus microplus</name>
    <name type="common">Cattle tick</name>
    <name type="synonym">Boophilus microplus</name>
    <dbReference type="NCBI Taxonomy" id="6941"/>
    <lineage>
        <taxon>Eukaryota</taxon>
        <taxon>Metazoa</taxon>
        <taxon>Ecdysozoa</taxon>
        <taxon>Arthropoda</taxon>
        <taxon>Chelicerata</taxon>
        <taxon>Arachnida</taxon>
        <taxon>Acari</taxon>
        <taxon>Parasitiformes</taxon>
        <taxon>Ixodida</taxon>
        <taxon>Ixodoidea</taxon>
        <taxon>Ixodidae</taxon>
        <taxon>Rhipicephalinae</taxon>
        <taxon>Rhipicephalus</taxon>
        <taxon>Boophilus</taxon>
    </lineage>
</organism>
<dbReference type="AlphaFoldDB" id="A0A9J6DKN9"/>
<comment type="caution">
    <text evidence="2">The sequence shown here is derived from an EMBL/GenBank/DDBJ whole genome shotgun (WGS) entry which is preliminary data.</text>
</comment>
<accession>A0A9J6DKN9</accession>
<name>A0A9J6DKN9_RHIMP</name>
<feature type="region of interest" description="Disordered" evidence="1">
    <location>
        <begin position="112"/>
        <end position="131"/>
    </location>
</feature>
<keyword evidence="3" id="KW-1185">Reference proteome</keyword>
<sequence>MATSISPPPPFLETPGTPAIPWHRWFWLFLNFVLASGANEWPATRRRALLLHCLGPKGQRIFDALPAPPPPQPPLSTKAMSFSEGGGTTRASLFLPRRWVNMELLQVEQGSCTGHPASPSHPNARCSRSPSTAFKPVTCAL</sequence>
<dbReference type="EMBL" id="JABSTU010000008">
    <property type="protein sequence ID" value="KAH8022579.1"/>
    <property type="molecule type" value="Genomic_DNA"/>
</dbReference>
<protein>
    <submittedName>
        <fullName evidence="2">Uncharacterized protein</fullName>
    </submittedName>
</protein>
<proteinExistence type="predicted"/>
<dbReference type="Proteomes" id="UP000821866">
    <property type="component" value="Chromosome 6"/>
</dbReference>
<reference evidence="2" key="1">
    <citation type="journal article" date="2020" name="Cell">
        <title>Large-Scale Comparative Analyses of Tick Genomes Elucidate Their Genetic Diversity and Vector Capacities.</title>
        <authorList>
            <consortium name="Tick Genome and Microbiome Consortium (TIGMIC)"/>
            <person name="Jia N."/>
            <person name="Wang J."/>
            <person name="Shi W."/>
            <person name="Du L."/>
            <person name="Sun Y."/>
            <person name="Zhan W."/>
            <person name="Jiang J.F."/>
            <person name="Wang Q."/>
            <person name="Zhang B."/>
            <person name="Ji P."/>
            <person name="Bell-Sakyi L."/>
            <person name="Cui X.M."/>
            <person name="Yuan T.T."/>
            <person name="Jiang B.G."/>
            <person name="Yang W.F."/>
            <person name="Lam T.T."/>
            <person name="Chang Q.C."/>
            <person name="Ding S.J."/>
            <person name="Wang X.J."/>
            <person name="Zhu J.G."/>
            <person name="Ruan X.D."/>
            <person name="Zhao L."/>
            <person name="Wei J.T."/>
            <person name="Ye R.Z."/>
            <person name="Que T.C."/>
            <person name="Du C.H."/>
            <person name="Zhou Y.H."/>
            <person name="Cheng J.X."/>
            <person name="Dai P.F."/>
            <person name="Guo W.B."/>
            <person name="Han X.H."/>
            <person name="Huang E.J."/>
            <person name="Li L.F."/>
            <person name="Wei W."/>
            <person name="Gao Y.C."/>
            <person name="Liu J.Z."/>
            <person name="Shao H.Z."/>
            <person name="Wang X."/>
            <person name="Wang C.C."/>
            <person name="Yang T.C."/>
            <person name="Huo Q.B."/>
            <person name="Li W."/>
            <person name="Chen H.Y."/>
            <person name="Chen S.E."/>
            <person name="Zhou L.G."/>
            <person name="Ni X.B."/>
            <person name="Tian J.H."/>
            <person name="Sheng Y."/>
            <person name="Liu T."/>
            <person name="Pan Y.S."/>
            <person name="Xia L.Y."/>
            <person name="Li J."/>
            <person name="Zhao F."/>
            <person name="Cao W.C."/>
        </authorList>
    </citation>
    <scope>NUCLEOTIDE SEQUENCE</scope>
    <source>
        <strain evidence="2">Rmic-2018</strain>
    </source>
</reference>
<gene>
    <name evidence="2" type="ORF">HPB51_000879</name>
</gene>
<reference evidence="2" key="2">
    <citation type="submission" date="2021-09" db="EMBL/GenBank/DDBJ databases">
        <authorList>
            <person name="Jia N."/>
            <person name="Wang J."/>
            <person name="Shi W."/>
            <person name="Du L."/>
            <person name="Sun Y."/>
            <person name="Zhan W."/>
            <person name="Jiang J."/>
            <person name="Wang Q."/>
            <person name="Zhang B."/>
            <person name="Ji P."/>
            <person name="Sakyi L.B."/>
            <person name="Cui X."/>
            <person name="Yuan T."/>
            <person name="Jiang B."/>
            <person name="Yang W."/>
            <person name="Lam T.T.-Y."/>
            <person name="Chang Q."/>
            <person name="Ding S."/>
            <person name="Wang X."/>
            <person name="Zhu J."/>
            <person name="Ruan X."/>
            <person name="Zhao L."/>
            <person name="Wei J."/>
            <person name="Que T."/>
            <person name="Du C."/>
            <person name="Cheng J."/>
            <person name="Dai P."/>
            <person name="Han X."/>
            <person name="Huang E."/>
            <person name="Gao Y."/>
            <person name="Liu J."/>
            <person name="Shao H."/>
            <person name="Ye R."/>
            <person name="Li L."/>
            <person name="Wei W."/>
            <person name="Wang X."/>
            <person name="Wang C."/>
            <person name="Huo Q."/>
            <person name="Li W."/>
            <person name="Guo W."/>
            <person name="Chen H."/>
            <person name="Chen S."/>
            <person name="Zhou L."/>
            <person name="Zhou L."/>
            <person name="Ni X."/>
            <person name="Tian J."/>
            <person name="Zhou Y."/>
            <person name="Sheng Y."/>
            <person name="Liu T."/>
            <person name="Pan Y."/>
            <person name="Xia L."/>
            <person name="Li J."/>
            <person name="Zhao F."/>
            <person name="Cao W."/>
        </authorList>
    </citation>
    <scope>NUCLEOTIDE SEQUENCE</scope>
    <source>
        <strain evidence="2">Rmic-2018</strain>
        <tissue evidence="2">Larvae</tissue>
    </source>
</reference>